<comment type="caution">
    <text evidence="1">The sequence shown here is derived from an EMBL/GenBank/DDBJ whole genome shotgun (WGS) entry which is preliminary data.</text>
</comment>
<protein>
    <submittedName>
        <fullName evidence="1">Uncharacterized protein</fullName>
    </submittedName>
</protein>
<dbReference type="Proteomes" id="UP001227268">
    <property type="component" value="Unassembled WGS sequence"/>
</dbReference>
<keyword evidence="2" id="KW-1185">Reference proteome</keyword>
<accession>A0ACC2WAV1</accession>
<evidence type="ECO:0000313" key="2">
    <source>
        <dbReference type="Proteomes" id="UP001227268"/>
    </source>
</evidence>
<reference evidence="1" key="1">
    <citation type="submission" date="2023-04" db="EMBL/GenBank/DDBJ databases">
        <title>Draft Genome sequencing of Naganishia species isolated from polar environments using Oxford Nanopore Technology.</title>
        <authorList>
            <person name="Leo P."/>
            <person name="Venkateswaran K."/>
        </authorList>
    </citation>
    <scope>NUCLEOTIDE SEQUENCE</scope>
    <source>
        <strain evidence="1">MNA-CCFEE 5423</strain>
    </source>
</reference>
<sequence>MRDSNYSYPLQNKVCVGISPSLYDRRALDTSAMLPLLNSLTHLTYLTSTSPRIRDILVNDGGLERLLEIMQESALPRDHCFEPNFDWFGLRGTPTASILTQAQQVALKHSLAFQCVVNIGVRGSETIRTRLVQSGALNVVAQIMEVWLQQKGVWIYPGPLGSQVSVERAIAAGVLPPVQDGSVDWRAGYTSRRAKEKEREKANREATKGDVRQSMEQASSIAAAAVAQEASHAHAPSTGQEASASAPPNPLRAMRRPPVAGRDRQERVSAWVEGRSGRPEDGQSQASYVGDNSPCPIASWWNDIRRGIELNLTREDEPTEEDMNLFGITLATVPAWTRLFTSIRTAGDNRRRLIRRLLRSDSSAQSIMEIMFMFGLDPWATKERLQRAVRVSQQGEVMIVTSHRNLGPGYAAHPSAGTSVGTVLGMPNHQPPAPQSETVLDAQQESVASTSDHQMDDVAAEENHLSLPTPRASANRPLVDLTAPLPPPYPTRRRENSVRRPLIGREASDSVTSVRPAPSFVRETIDSAQSIQRTSNAPSTRRPSTSAREAFDNAIAAIPRREVFANTRRGSSTAQSVSSTASDVFGAESPLEVPSREQSRSRLGLAPDSAASSRSASAQPNHGGHLLDLGNDANSSGPSNNPSPVSTPRNGEMPRGSGPRPSDTSSLAATIRGNGRERSGTITNATFEIPAEDNLASRVTRRTSMAENHESMDIDEEDRPASRATTDAEVIPGAEGEVDIVDNDIDIVGINGEEEIGDPSLAILTEVEPNPNAQAELDIAMGAPRGAPGAAATTVAGEMTPRVPAAGLPNTTTEMTSPEPVNIAEIEGNEGGEGNVQRQQIRQAQLPVTAVVIAAGAPRSFSDLGHLVASMDRNADPHVYTDDTILLSLQLFAYLSKYPHVRSAFHHPTQPLHYGVDISPDAHLPERPNFARTNNMFSLVERFTFRAAPPDPDMPKIPADIQYWAGVIMRNACRKDDSRSGIRQCANMSCGKWEAYPRQFAKCRRCRKAKYCSKDCQSRAWQEGHRFWCNARDHETVDLGLAGTVIIPPGDRSSEFVQAQHARQRQSRFTLAMNTRQNMPIGNDEQQPVGRGARPVPGEGPAAGARVGRRDALTVPPDVAAAAVARPDSVPGATRRAVTRVDLVDGRPGLPRRNETVIGMDVDRERTLEPMDVEGLGMGAHDAVGRGGAGGGEAAAAAGVWNVHGATAFEL</sequence>
<name>A0ACC2WAV1_9TREE</name>
<evidence type="ECO:0000313" key="1">
    <source>
        <dbReference type="EMBL" id="KAJ9108772.1"/>
    </source>
</evidence>
<proteinExistence type="predicted"/>
<organism evidence="1 2">
    <name type="scientific">Naganishia friedmannii</name>
    <dbReference type="NCBI Taxonomy" id="89922"/>
    <lineage>
        <taxon>Eukaryota</taxon>
        <taxon>Fungi</taxon>
        <taxon>Dikarya</taxon>
        <taxon>Basidiomycota</taxon>
        <taxon>Agaricomycotina</taxon>
        <taxon>Tremellomycetes</taxon>
        <taxon>Filobasidiales</taxon>
        <taxon>Filobasidiaceae</taxon>
        <taxon>Naganishia</taxon>
    </lineage>
</organism>
<dbReference type="EMBL" id="JASBWT010000001">
    <property type="protein sequence ID" value="KAJ9108772.1"/>
    <property type="molecule type" value="Genomic_DNA"/>
</dbReference>
<gene>
    <name evidence="1" type="ORF">QFC21_000092</name>
</gene>